<dbReference type="InterPro" id="IPR058248">
    <property type="entry name" value="Lxx211020-like"/>
</dbReference>
<dbReference type="Pfam" id="PF04314">
    <property type="entry name" value="PCuAC"/>
    <property type="match status" value="1"/>
</dbReference>
<dbReference type="InterPro" id="IPR007410">
    <property type="entry name" value="LpqE-like"/>
</dbReference>
<comment type="caution">
    <text evidence="2">The sequence shown here is derived from an EMBL/GenBank/DDBJ whole genome shotgun (WGS) entry which is preliminary data.</text>
</comment>
<evidence type="ECO:0000313" key="2">
    <source>
        <dbReference type="EMBL" id="MBJ3785924.1"/>
    </source>
</evidence>
<name>A0A934J1I8_9HYPH</name>
<feature type="signal peptide" evidence="1">
    <location>
        <begin position="1"/>
        <end position="21"/>
    </location>
</feature>
<evidence type="ECO:0000256" key="1">
    <source>
        <dbReference type="SAM" id="SignalP"/>
    </source>
</evidence>
<keyword evidence="1" id="KW-0732">Signal</keyword>
<dbReference type="Proteomes" id="UP000602124">
    <property type="component" value="Unassembled WGS sequence"/>
</dbReference>
<proteinExistence type="predicted"/>
<dbReference type="InterPro" id="IPR036182">
    <property type="entry name" value="PCuAC_sf"/>
</dbReference>
<reference evidence="2" key="1">
    <citation type="submission" date="2020-12" db="EMBL/GenBank/DDBJ databases">
        <title>Devosia sp. MSA67 isolated from Mo River.</title>
        <authorList>
            <person name="Ma F."/>
            <person name="Zi Z."/>
        </authorList>
    </citation>
    <scope>NUCLEOTIDE SEQUENCE</scope>
    <source>
        <strain evidence="2">MSA67</strain>
    </source>
</reference>
<accession>A0A934J1I8</accession>
<evidence type="ECO:0000313" key="3">
    <source>
        <dbReference type="Proteomes" id="UP000602124"/>
    </source>
</evidence>
<dbReference type="PANTHER" id="PTHR36302:SF1">
    <property type="entry name" value="COPPER CHAPERONE PCU(A)C"/>
    <property type="match status" value="1"/>
</dbReference>
<dbReference type="RefSeq" id="WP_198877142.1">
    <property type="nucleotide sequence ID" value="NZ_JAEKMH010000003.1"/>
</dbReference>
<dbReference type="PANTHER" id="PTHR36302">
    <property type="entry name" value="BLR7088 PROTEIN"/>
    <property type="match status" value="1"/>
</dbReference>
<gene>
    <name evidence="2" type="ORF">JEQ47_14450</name>
</gene>
<keyword evidence="3" id="KW-1185">Reference proteome</keyword>
<protein>
    <submittedName>
        <fullName evidence="2">Copper chaperone PCu(A)C</fullName>
    </submittedName>
</protein>
<dbReference type="AlphaFoldDB" id="A0A934J1I8"/>
<dbReference type="Gene3D" id="2.60.40.1890">
    <property type="entry name" value="PCu(A)C copper chaperone"/>
    <property type="match status" value="1"/>
</dbReference>
<organism evidence="2 3">
    <name type="scientific">Devosia sediminis</name>
    <dbReference type="NCBI Taxonomy" id="2798801"/>
    <lineage>
        <taxon>Bacteria</taxon>
        <taxon>Pseudomonadati</taxon>
        <taxon>Pseudomonadota</taxon>
        <taxon>Alphaproteobacteria</taxon>
        <taxon>Hyphomicrobiales</taxon>
        <taxon>Devosiaceae</taxon>
        <taxon>Devosia</taxon>
    </lineage>
</organism>
<dbReference type="EMBL" id="JAEKMH010000003">
    <property type="protein sequence ID" value="MBJ3785924.1"/>
    <property type="molecule type" value="Genomic_DNA"/>
</dbReference>
<sequence>MSLRLSIIALAFAAALTPAFAQDHAAPAAATVTVGSIEISGPFTRATLPNAPVAGGFLTLTNTGAEDDRLLSATSSIAKETQVHEMAMQGDVMKMRQLTDGIVIPAGETVALEPGGFHLMFMGLTQTLVEGETVAVTLTFEKAGEITVDLAVGGTAADAPAMGH</sequence>
<feature type="chain" id="PRO_5037220337" evidence="1">
    <location>
        <begin position="22"/>
        <end position="164"/>
    </location>
</feature>
<dbReference type="SUPFAM" id="SSF110087">
    <property type="entry name" value="DR1885-like metal-binding protein"/>
    <property type="match status" value="1"/>
</dbReference>